<keyword evidence="4" id="KW-1003">Cell membrane</keyword>
<accession>A0A2P6MTQ9</accession>
<dbReference type="EMBL" id="MDYQ01000419">
    <property type="protein sequence ID" value="PRP75083.1"/>
    <property type="molecule type" value="Genomic_DNA"/>
</dbReference>
<evidence type="ECO:0000256" key="8">
    <source>
        <dbReference type="ARBA" id="ARBA00023180"/>
    </source>
</evidence>
<dbReference type="GO" id="GO:0005576">
    <property type="term" value="C:extracellular region"/>
    <property type="evidence" value="ECO:0007669"/>
    <property type="project" value="TreeGrafter"/>
</dbReference>
<evidence type="ECO:0000256" key="7">
    <source>
        <dbReference type="ARBA" id="ARBA00023136"/>
    </source>
</evidence>
<comment type="caution">
    <text evidence="17">The sequence shown here is derived from an EMBL/GenBank/DDBJ whole genome shotgun (WGS) entry which is preliminary data.</text>
</comment>
<keyword evidence="18" id="KW-1185">Reference proteome</keyword>
<protein>
    <recommendedName>
        <fullName evidence="3">glucan endo-1,3-beta-D-glucosidase</fullName>
        <ecNumber evidence="3">3.2.1.39</ecNumber>
    </recommendedName>
    <alternativeName>
        <fullName evidence="14">Endo-1,3-beta-glucanase btgC</fullName>
    </alternativeName>
    <alternativeName>
        <fullName evidence="13">Laminarinase btgC</fullName>
    </alternativeName>
</protein>
<reference evidence="17 18" key="1">
    <citation type="journal article" date="2018" name="Genome Biol. Evol.">
        <title>Multiple Roots of Fruiting Body Formation in Amoebozoa.</title>
        <authorList>
            <person name="Hillmann F."/>
            <person name="Forbes G."/>
            <person name="Novohradska S."/>
            <person name="Ferling I."/>
            <person name="Riege K."/>
            <person name="Groth M."/>
            <person name="Westermann M."/>
            <person name="Marz M."/>
            <person name="Spaller T."/>
            <person name="Winckler T."/>
            <person name="Schaap P."/>
            <person name="Glockner G."/>
        </authorList>
    </citation>
    <scope>NUCLEOTIDE SEQUENCE [LARGE SCALE GENOMIC DNA]</scope>
    <source>
        <strain evidence="17 18">Jena</strain>
    </source>
</reference>
<dbReference type="InParanoid" id="A0A2P6MTQ9"/>
<proteinExistence type="predicted"/>
<evidence type="ECO:0000259" key="16">
    <source>
        <dbReference type="SMART" id="SM00768"/>
    </source>
</evidence>
<dbReference type="PANTHER" id="PTHR16631">
    <property type="entry name" value="GLUCAN 1,3-BETA-GLUCOSIDASE"/>
    <property type="match status" value="1"/>
</dbReference>
<dbReference type="PANTHER" id="PTHR16631:SF17">
    <property type="entry name" value="GLUCAN ENDO-1,3-BETA-GLUCOSIDASE BTGC"/>
    <property type="match status" value="1"/>
</dbReference>
<dbReference type="Pfam" id="PF07983">
    <property type="entry name" value="X8"/>
    <property type="match status" value="6"/>
</dbReference>
<evidence type="ECO:0000256" key="3">
    <source>
        <dbReference type="ARBA" id="ARBA00012780"/>
    </source>
</evidence>
<evidence type="ECO:0000256" key="14">
    <source>
        <dbReference type="ARBA" id="ARBA00043078"/>
    </source>
</evidence>
<dbReference type="Gene3D" id="3.20.20.80">
    <property type="entry name" value="Glycosidases"/>
    <property type="match status" value="1"/>
</dbReference>
<dbReference type="InterPro" id="IPR012946">
    <property type="entry name" value="X8"/>
</dbReference>
<dbReference type="STRING" id="1890364.A0A2P6MTQ9"/>
<evidence type="ECO:0000256" key="2">
    <source>
        <dbReference type="ARBA" id="ARBA00004236"/>
    </source>
</evidence>
<comment type="catalytic activity">
    <reaction evidence="1">
        <text>Hydrolysis of (1-&gt;3)-beta-D-glucosidic linkages in (1-&gt;3)-beta-D-glucans.</text>
        <dbReference type="EC" id="3.2.1.39"/>
    </reaction>
</comment>
<feature type="domain" description="X8" evidence="16">
    <location>
        <begin position="716"/>
        <end position="802"/>
    </location>
</feature>
<feature type="signal peptide" evidence="15">
    <location>
        <begin position="1"/>
        <end position="19"/>
    </location>
</feature>
<dbReference type="GO" id="GO:0009986">
    <property type="term" value="C:cell surface"/>
    <property type="evidence" value="ECO:0007669"/>
    <property type="project" value="TreeGrafter"/>
</dbReference>
<dbReference type="SMART" id="SM00768">
    <property type="entry name" value="X8"/>
    <property type="match status" value="6"/>
</dbReference>
<dbReference type="OrthoDB" id="77201at2759"/>
<keyword evidence="8" id="KW-0325">Glycoprotein</keyword>
<feature type="domain" description="X8" evidence="16">
    <location>
        <begin position="815"/>
        <end position="895"/>
    </location>
</feature>
<evidence type="ECO:0000256" key="13">
    <source>
        <dbReference type="ARBA" id="ARBA00042373"/>
    </source>
</evidence>
<feature type="domain" description="X8" evidence="16">
    <location>
        <begin position="622"/>
        <end position="705"/>
    </location>
</feature>
<evidence type="ECO:0000256" key="1">
    <source>
        <dbReference type="ARBA" id="ARBA00000382"/>
    </source>
</evidence>
<dbReference type="InterPro" id="IPR017853">
    <property type="entry name" value="GH"/>
</dbReference>
<dbReference type="Proteomes" id="UP000241769">
    <property type="component" value="Unassembled WGS sequence"/>
</dbReference>
<dbReference type="InterPro" id="IPR050732">
    <property type="entry name" value="Beta-glucan_modifiers"/>
</dbReference>
<evidence type="ECO:0000256" key="11">
    <source>
        <dbReference type="ARBA" id="ARBA00023326"/>
    </source>
</evidence>
<dbReference type="GO" id="GO:0005886">
    <property type="term" value="C:plasma membrane"/>
    <property type="evidence" value="ECO:0007669"/>
    <property type="project" value="UniProtKB-SubCell"/>
</dbReference>
<evidence type="ECO:0000313" key="17">
    <source>
        <dbReference type="EMBL" id="PRP75083.1"/>
    </source>
</evidence>
<evidence type="ECO:0000256" key="9">
    <source>
        <dbReference type="ARBA" id="ARBA00023277"/>
    </source>
</evidence>
<dbReference type="GO" id="GO:0042973">
    <property type="term" value="F:glucan endo-1,3-beta-D-glucosidase activity"/>
    <property type="evidence" value="ECO:0007669"/>
    <property type="project" value="UniProtKB-EC"/>
</dbReference>
<keyword evidence="9" id="KW-0119">Carbohydrate metabolism</keyword>
<feature type="domain" description="X8" evidence="16">
    <location>
        <begin position="325"/>
        <end position="415"/>
    </location>
</feature>
<dbReference type="SUPFAM" id="SSF51445">
    <property type="entry name" value="(Trans)glycosidases"/>
    <property type="match status" value="1"/>
</dbReference>
<keyword evidence="10" id="KW-0961">Cell wall biogenesis/degradation</keyword>
<dbReference type="AlphaFoldDB" id="A0A2P6MTQ9"/>
<keyword evidence="7" id="KW-0472">Membrane</keyword>
<name>A0A2P6MTQ9_9EUKA</name>
<evidence type="ECO:0000313" key="18">
    <source>
        <dbReference type="Proteomes" id="UP000241769"/>
    </source>
</evidence>
<evidence type="ECO:0000256" key="4">
    <source>
        <dbReference type="ARBA" id="ARBA00022475"/>
    </source>
</evidence>
<sequence>MKGLNVALFLVISLSLVSAEIWGIDYTAKRNKTASCPTYDQVYQDLVLLKPFTNRIRIYNMQDCNQGNYTVRAAQQLGMKVFIGFQNDPLDMVYYQLYILQWLEDNYQVHDTIIGASVGTESIWRNDLPVATVVQRIALVKNWTRDYGFTFPIGYADTTSAIQKNTVLATVCDMVLINIFPIYQGGTISSASDSSTEDILVKMVRDTQKIYASTNTDVWIGETGWSTYDVKAGNSTFTTLTWFVQNMACRTFTEKIPMFWFEAFNQEFKSGREAQWGLFNNNRTLKTTPNFHCANAPSTFTQSTYTVSPISTNVAADCQAMFSALTCKTFSENIYQVNATIVGQTTSYLCTYYPQYCTAIRGVGAKYAHCNAVEKVSYVMDQYYTQYSYTQGDDACYFNGIGQIHSASTPEACHDMYKLAQCRTSAENPSGLGSSVQNTLDYLCSHYPQYCAPLNASTSPYFRCNLTQKATYAMNKYYNDFVYTQGNSACNFNGLGVLNLPAANQTLCHQVYTSSSCRTASENATKVDVTAVGDALSFVCSNNPELCTDLRGYNGPYSQCSITQKASYAMDRYYSTYYSTLGDAACDFNGVGNIQRATPYDADLCSGMYDSLSCRTTSRDTNQVNATQAGLTLAFICSELGAQVCSPLSGVNGKYASCSTAEKASYAMSAYYDKYAKILGDSTCDFSGLGTIHRSIPYNATDCQTVYDRAQCRTTSSDVSALNGTQVGDILNYVCSNYPAYCTDLYGADGRYAQCSVTQQATWVMNQYYNDNFAAAGDAACYFDGIGKIQWSVVSNSTVCHGMYNSLDCHTTSEDPAAMNGTTVGLALEYICSNNPTLCTLLNSDGPYTSCNTLQRASFAMNQYYLKNYGTQGNEACYFGGIGQVLVEPVKTSSTVGVITQGGQGENNIVGGGVTRAVSFVAVLFAVMLTATRNIGGTRSSCHKSGHPFVRLLVLNQLNFGLHWYMPRSNI</sequence>
<organism evidence="17 18">
    <name type="scientific">Planoprotostelium fungivorum</name>
    <dbReference type="NCBI Taxonomy" id="1890364"/>
    <lineage>
        <taxon>Eukaryota</taxon>
        <taxon>Amoebozoa</taxon>
        <taxon>Evosea</taxon>
        <taxon>Variosea</taxon>
        <taxon>Cavosteliida</taxon>
        <taxon>Cavosteliaceae</taxon>
        <taxon>Planoprotostelium</taxon>
    </lineage>
</organism>
<evidence type="ECO:0000256" key="6">
    <source>
        <dbReference type="ARBA" id="ARBA00022801"/>
    </source>
</evidence>
<evidence type="ECO:0000256" key="15">
    <source>
        <dbReference type="SAM" id="SignalP"/>
    </source>
</evidence>
<comment type="subcellular location">
    <subcellularLocation>
        <location evidence="2">Cell membrane</location>
    </subcellularLocation>
</comment>
<feature type="chain" id="PRO_5015138826" description="glucan endo-1,3-beta-D-glucosidase" evidence="15">
    <location>
        <begin position="20"/>
        <end position="971"/>
    </location>
</feature>
<dbReference type="EC" id="3.2.1.39" evidence="3"/>
<evidence type="ECO:0000256" key="10">
    <source>
        <dbReference type="ARBA" id="ARBA00023316"/>
    </source>
</evidence>
<comment type="function">
    <text evidence="12">Glucanases play a role in cell expansion during growth, in cell-cell fusion during mating, and in spore release during sporulation. This enzyme may be involved in beta-glucan degradation. Active on laminarin and lichenan.</text>
</comment>
<feature type="domain" description="X8" evidence="16">
    <location>
        <begin position="428"/>
        <end position="510"/>
    </location>
</feature>
<evidence type="ECO:0000256" key="12">
    <source>
        <dbReference type="ARBA" id="ARBA00037649"/>
    </source>
</evidence>
<keyword evidence="6" id="KW-0378">Hydrolase</keyword>
<dbReference type="Gene3D" id="1.20.58.1040">
    <property type="match status" value="6"/>
</dbReference>
<gene>
    <name evidence="17" type="ORF">PROFUN_03919</name>
</gene>
<evidence type="ECO:0000256" key="5">
    <source>
        <dbReference type="ARBA" id="ARBA00022729"/>
    </source>
</evidence>
<feature type="domain" description="X8" evidence="16">
    <location>
        <begin position="515"/>
        <end position="607"/>
    </location>
</feature>
<keyword evidence="11" id="KW-0624">Polysaccharide degradation</keyword>
<dbReference type="GO" id="GO:0071555">
    <property type="term" value="P:cell wall organization"/>
    <property type="evidence" value="ECO:0007669"/>
    <property type="project" value="UniProtKB-KW"/>
</dbReference>
<keyword evidence="5 15" id="KW-0732">Signal</keyword>
<dbReference type="GO" id="GO:0000272">
    <property type="term" value="P:polysaccharide catabolic process"/>
    <property type="evidence" value="ECO:0007669"/>
    <property type="project" value="UniProtKB-KW"/>
</dbReference>